<evidence type="ECO:0000313" key="4">
    <source>
        <dbReference type="Proteomes" id="UP001500212"/>
    </source>
</evidence>
<dbReference type="RefSeq" id="WP_345365764.1">
    <property type="nucleotide sequence ID" value="NZ_BAABHJ010000040.1"/>
</dbReference>
<keyword evidence="4" id="KW-1185">Reference proteome</keyword>
<feature type="domain" description="NIPSNAP" evidence="2">
    <location>
        <begin position="10"/>
        <end position="104"/>
    </location>
</feature>
<sequence length="244" mass="27517">MSGARSQVLELRQYTLRSGTRDVLIDLFEREFVESQEATGMEVIGQFRDVDAADRFVWLRGFPDMRSREAALRTFYGGPVWAAHRDAARATMVDTDDVLLLRPVDEGSGFPAPSEPRPPVGRAESPSSLVVATLYRRDRPFDEEFAEFFRRRVRPVLAEAGAAPLAYLQTEHAENTYPVLPVRPGENFFVWFARFAGRADATARLRRLEDSRAWRDDVSPRLSAVLASAPQRLVLAPTARSLLH</sequence>
<reference evidence="4" key="1">
    <citation type="journal article" date="2019" name="Int. J. Syst. Evol. Microbiol.">
        <title>The Global Catalogue of Microorganisms (GCM) 10K type strain sequencing project: providing services to taxonomists for standard genome sequencing and annotation.</title>
        <authorList>
            <consortium name="The Broad Institute Genomics Platform"/>
            <consortium name="The Broad Institute Genome Sequencing Center for Infectious Disease"/>
            <person name="Wu L."/>
            <person name="Ma J."/>
        </authorList>
    </citation>
    <scope>NUCLEOTIDE SEQUENCE [LARGE SCALE GENOMIC DNA]</scope>
    <source>
        <strain evidence="4">JCM 17938</strain>
    </source>
</reference>
<dbReference type="SUPFAM" id="SSF54909">
    <property type="entry name" value="Dimeric alpha+beta barrel"/>
    <property type="match status" value="1"/>
</dbReference>
<feature type="region of interest" description="Disordered" evidence="1">
    <location>
        <begin position="105"/>
        <end position="125"/>
    </location>
</feature>
<organism evidence="3 4">
    <name type="scientific">Actinoallomurus liliacearum</name>
    <dbReference type="NCBI Taxonomy" id="1080073"/>
    <lineage>
        <taxon>Bacteria</taxon>
        <taxon>Bacillati</taxon>
        <taxon>Actinomycetota</taxon>
        <taxon>Actinomycetes</taxon>
        <taxon>Streptosporangiales</taxon>
        <taxon>Thermomonosporaceae</taxon>
        <taxon>Actinoallomurus</taxon>
    </lineage>
</organism>
<evidence type="ECO:0000313" key="3">
    <source>
        <dbReference type="EMBL" id="GAA4617526.1"/>
    </source>
</evidence>
<protein>
    <submittedName>
        <fullName evidence="3">NIPSNAP family protein</fullName>
    </submittedName>
</protein>
<proteinExistence type="predicted"/>
<comment type="caution">
    <text evidence="3">The sequence shown here is derived from an EMBL/GenBank/DDBJ whole genome shotgun (WGS) entry which is preliminary data.</text>
</comment>
<dbReference type="InterPro" id="IPR012577">
    <property type="entry name" value="NIPSNAP"/>
</dbReference>
<evidence type="ECO:0000259" key="2">
    <source>
        <dbReference type="Pfam" id="PF07978"/>
    </source>
</evidence>
<name>A0ABP8U0H5_9ACTN</name>
<dbReference type="EMBL" id="BAABHJ010000040">
    <property type="protein sequence ID" value="GAA4617526.1"/>
    <property type="molecule type" value="Genomic_DNA"/>
</dbReference>
<gene>
    <name evidence="3" type="ORF">GCM10023195_78270</name>
</gene>
<evidence type="ECO:0000256" key="1">
    <source>
        <dbReference type="SAM" id="MobiDB-lite"/>
    </source>
</evidence>
<dbReference type="InterPro" id="IPR011008">
    <property type="entry name" value="Dimeric_a/b-barrel"/>
</dbReference>
<dbReference type="Proteomes" id="UP001500212">
    <property type="component" value="Unassembled WGS sequence"/>
</dbReference>
<accession>A0ABP8U0H5</accession>
<dbReference type="Pfam" id="PF07978">
    <property type="entry name" value="NIPSNAP"/>
    <property type="match status" value="1"/>
</dbReference>
<dbReference type="Gene3D" id="3.30.70.100">
    <property type="match status" value="1"/>
</dbReference>